<evidence type="ECO:0000259" key="7">
    <source>
        <dbReference type="SMART" id="SM00249"/>
    </source>
</evidence>
<gene>
    <name evidence="8" type="ORF">TWF694_007954</name>
</gene>
<dbReference type="Proteomes" id="UP001365542">
    <property type="component" value="Unassembled WGS sequence"/>
</dbReference>
<feature type="region of interest" description="Disordered" evidence="6">
    <location>
        <begin position="1"/>
        <end position="64"/>
    </location>
</feature>
<dbReference type="PANTHER" id="PTHR14296">
    <property type="entry name" value="REMODELING AND SPACING FACTOR 1"/>
    <property type="match status" value="1"/>
</dbReference>
<protein>
    <recommendedName>
        <fullName evidence="7">Zinc finger PHD-type domain-containing protein</fullName>
    </recommendedName>
</protein>
<keyword evidence="9" id="KW-1185">Reference proteome</keyword>
<evidence type="ECO:0000313" key="8">
    <source>
        <dbReference type="EMBL" id="KAK6542191.1"/>
    </source>
</evidence>
<dbReference type="PANTHER" id="PTHR14296:SF3">
    <property type="entry name" value="DIKAR, ISOFORM F"/>
    <property type="match status" value="1"/>
</dbReference>
<evidence type="ECO:0000256" key="2">
    <source>
        <dbReference type="ARBA" id="ARBA00022723"/>
    </source>
</evidence>
<keyword evidence="3" id="KW-0863">Zinc-finger</keyword>
<proteinExistence type="predicted"/>
<evidence type="ECO:0000256" key="1">
    <source>
        <dbReference type="ARBA" id="ARBA00004123"/>
    </source>
</evidence>
<dbReference type="Pfam" id="PF15612">
    <property type="entry name" value="WHIM1"/>
    <property type="match status" value="1"/>
</dbReference>
<keyword evidence="2" id="KW-0479">Metal-binding</keyword>
<feature type="domain" description="Zinc finger PHD-type" evidence="7">
    <location>
        <begin position="464"/>
        <end position="513"/>
    </location>
</feature>
<dbReference type="InterPro" id="IPR019787">
    <property type="entry name" value="Znf_PHD-finger"/>
</dbReference>
<dbReference type="SMART" id="SM00249">
    <property type="entry name" value="PHD"/>
    <property type="match status" value="1"/>
</dbReference>
<feature type="compositionally biased region" description="Low complexity" evidence="6">
    <location>
        <begin position="564"/>
        <end position="576"/>
    </location>
</feature>
<dbReference type="GO" id="GO:0008270">
    <property type="term" value="F:zinc ion binding"/>
    <property type="evidence" value="ECO:0007669"/>
    <property type="project" value="UniProtKB-KW"/>
</dbReference>
<dbReference type="InterPro" id="IPR001965">
    <property type="entry name" value="Znf_PHD"/>
</dbReference>
<evidence type="ECO:0000256" key="6">
    <source>
        <dbReference type="SAM" id="MobiDB-lite"/>
    </source>
</evidence>
<feature type="compositionally biased region" description="Basic residues" evidence="6">
    <location>
        <begin position="438"/>
        <end position="449"/>
    </location>
</feature>
<dbReference type="InterPro" id="IPR028938">
    <property type="entry name" value="Rsf1-like"/>
</dbReference>
<dbReference type="InterPro" id="IPR019786">
    <property type="entry name" value="Zinc_finger_PHD-type_CS"/>
</dbReference>
<dbReference type="InterPro" id="IPR011011">
    <property type="entry name" value="Znf_FYVE_PHD"/>
</dbReference>
<dbReference type="PROSITE" id="PS01359">
    <property type="entry name" value="ZF_PHD_1"/>
    <property type="match status" value="1"/>
</dbReference>
<comment type="caution">
    <text evidence="8">The sequence shown here is derived from an EMBL/GenBank/DDBJ whole genome shotgun (WGS) entry which is preliminary data.</text>
</comment>
<feature type="compositionally biased region" description="Polar residues" evidence="6">
    <location>
        <begin position="606"/>
        <end position="617"/>
    </location>
</feature>
<dbReference type="SUPFAM" id="SSF57903">
    <property type="entry name" value="FYVE/PHD zinc finger"/>
    <property type="match status" value="1"/>
</dbReference>
<evidence type="ECO:0000256" key="3">
    <source>
        <dbReference type="ARBA" id="ARBA00022771"/>
    </source>
</evidence>
<dbReference type="InterPro" id="IPR013083">
    <property type="entry name" value="Znf_RING/FYVE/PHD"/>
</dbReference>
<evidence type="ECO:0000256" key="4">
    <source>
        <dbReference type="ARBA" id="ARBA00022833"/>
    </source>
</evidence>
<feature type="compositionally biased region" description="Pro residues" evidence="6">
    <location>
        <begin position="13"/>
        <end position="26"/>
    </location>
</feature>
<dbReference type="Pfam" id="PF00628">
    <property type="entry name" value="PHD"/>
    <property type="match status" value="1"/>
</dbReference>
<feature type="region of interest" description="Disordered" evidence="6">
    <location>
        <begin position="528"/>
        <end position="627"/>
    </location>
</feature>
<evidence type="ECO:0000313" key="9">
    <source>
        <dbReference type="Proteomes" id="UP001365542"/>
    </source>
</evidence>
<feature type="compositionally biased region" description="Low complexity" evidence="6">
    <location>
        <begin position="27"/>
        <end position="55"/>
    </location>
</feature>
<evidence type="ECO:0000256" key="5">
    <source>
        <dbReference type="ARBA" id="ARBA00023242"/>
    </source>
</evidence>
<feature type="compositionally biased region" description="Polar residues" evidence="6">
    <location>
        <begin position="1"/>
        <end position="12"/>
    </location>
</feature>
<dbReference type="GO" id="GO:0031213">
    <property type="term" value="C:RSF complex"/>
    <property type="evidence" value="ECO:0007669"/>
    <property type="project" value="InterPro"/>
</dbReference>
<dbReference type="AlphaFoldDB" id="A0AAV9XJQ7"/>
<keyword evidence="5" id="KW-0539">Nucleus</keyword>
<organism evidence="8 9">
    <name type="scientific">Orbilia ellipsospora</name>
    <dbReference type="NCBI Taxonomy" id="2528407"/>
    <lineage>
        <taxon>Eukaryota</taxon>
        <taxon>Fungi</taxon>
        <taxon>Dikarya</taxon>
        <taxon>Ascomycota</taxon>
        <taxon>Pezizomycotina</taxon>
        <taxon>Orbiliomycetes</taxon>
        <taxon>Orbiliales</taxon>
        <taxon>Orbiliaceae</taxon>
        <taxon>Orbilia</taxon>
    </lineage>
</organism>
<feature type="compositionally biased region" description="Polar residues" evidence="6">
    <location>
        <begin position="532"/>
        <end position="552"/>
    </location>
</feature>
<dbReference type="InterPro" id="IPR028942">
    <property type="entry name" value="WHIM1_dom"/>
</dbReference>
<feature type="region of interest" description="Disordered" evidence="6">
    <location>
        <begin position="418"/>
        <end position="453"/>
    </location>
</feature>
<comment type="subcellular location">
    <subcellularLocation>
        <location evidence="1">Nucleus</location>
    </subcellularLocation>
</comment>
<reference evidence="8 9" key="1">
    <citation type="submission" date="2019-10" db="EMBL/GenBank/DDBJ databases">
        <authorList>
            <person name="Palmer J.M."/>
        </authorList>
    </citation>
    <scope>NUCLEOTIDE SEQUENCE [LARGE SCALE GENOMIC DNA]</scope>
    <source>
        <strain evidence="8 9">TWF694</strain>
    </source>
</reference>
<dbReference type="EMBL" id="JAVHJO010000003">
    <property type="protein sequence ID" value="KAK6542191.1"/>
    <property type="molecule type" value="Genomic_DNA"/>
</dbReference>
<dbReference type="GO" id="GO:0006355">
    <property type="term" value="P:regulation of DNA-templated transcription"/>
    <property type="evidence" value="ECO:0007669"/>
    <property type="project" value="InterPro"/>
</dbReference>
<sequence length="668" mass="76290">MPSTRQSYLQQLNPPPSQSSPSPAPVPILQAPPAAASFLSPSTSSSQPSTNQQQLVPPSLGPQATNPLHQQWEFAAVWQFLFQFHKGLKSPFYEDIEEFARDLTSAAGTPLLHDVQIGLLKNVSSQRGLTIEMFDDYTRRQYMAKNPLANPFGTDPEPLSFYQLEPKDRVKLLHQLCMWILAKPEAFRDKVDPHKMVDNTDWRIDPIGWDSKGYSYYQFDNGYLYCRTEPSPPIYQKWKSRKSTGNRSIKRRKVSEAAEDIDIDDTLIQPNENEIFTSQIEWKCICCNLGEYRTFVAKFEKSKHPDEKELRKVILEDILPAFEKDEQKRKRKLVEEEKERLRLELLSGRKRSARVDERMARQREADELEQILRVEREERQRYEKEELSKRKEEQARITKLEERERRLQERELRAKQREEERARLFDPDATESEDSHKKGSRHSSRQKEKRKAELETEEKDWIFDCVCGTHGVNYDDGTYSIACDKCGVWQHTECLGLPQSAAEEEEFVCDRCRDKEKLATTPIKIKLRLTRPASSDGETGNNQTKTTSSQSIPILDDVVNNNKSQSSSTSDSTPRSESADTHVGLSHATIVTKRTSSDTLRKSPGLETQTKFQSSPPRSLPIDGGVSPPVLAPAAPSTVTINPLLSTPFLHSANLVPSHHTPDHGSFA</sequence>
<dbReference type="Gene3D" id="3.30.40.10">
    <property type="entry name" value="Zinc/RING finger domain, C3HC4 (zinc finger)"/>
    <property type="match status" value="1"/>
</dbReference>
<name>A0AAV9XJQ7_9PEZI</name>
<keyword evidence="4" id="KW-0862">Zinc</keyword>
<accession>A0AAV9XJQ7</accession>